<dbReference type="AlphaFoldDB" id="A0A0V0XWE7"/>
<proteinExistence type="predicted"/>
<dbReference type="Proteomes" id="UP000054783">
    <property type="component" value="Unassembled WGS sequence"/>
</dbReference>
<evidence type="ECO:0000313" key="2">
    <source>
        <dbReference type="Proteomes" id="UP000054783"/>
    </source>
</evidence>
<dbReference type="EMBL" id="JYDQ01004580">
    <property type="protein sequence ID" value="KRX92366.1"/>
    <property type="molecule type" value="Genomic_DNA"/>
</dbReference>
<evidence type="ECO:0000313" key="1">
    <source>
        <dbReference type="EMBL" id="KRX92366.1"/>
    </source>
</evidence>
<keyword evidence="2" id="KW-1185">Reference proteome</keyword>
<protein>
    <submittedName>
        <fullName evidence="1">Uncharacterized protein</fullName>
    </submittedName>
</protein>
<name>A0A0V0XWE7_9BILA</name>
<reference evidence="1 2" key="1">
    <citation type="submission" date="2015-01" db="EMBL/GenBank/DDBJ databases">
        <title>Evolution of Trichinella species and genotypes.</title>
        <authorList>
            <person name="Korhonen P.K."/>
            <person name="Edoardo P."/>
            <person name="Giuseppe L.R."/>
            <person name="Gasser R.B."/>
        </authorList>
    </citation>
    <scope>NUCLEOTIDE SEQUENCE [LARGE SCALE GENOMIC DNA]</scope>
    <source>
        <strain evidence="1">ISS2496</strain>
    </source>
</reference>
<gene>
    <name evidence="1" type="ORF">T12_15770</name>
</gene>
<comment type="caution">
    <text evidence="1">The sequence shown here is derived from an EMBL/GenBank/DDBJ whole genome shotgun (WGS) entry which is preliminary data.</text>
</comment>
<organism evidence="1 2">
    <name type="scientific">Trichinella patagoniensis</name>
    <dbReference type="NCBI Taxonomy" id="990121"/>
    <lineage>
        <taxon>Eukaryota</taxon>
        <taxon>Metazoa</taxon>
        <taxon>Ecdysozoa</taxon>
        <taxon>Nematoda</taxon>
        <taxon>Enoplea</taxon>
        <taxon>Dorylaimia</taxon>
        <taxon>Trichinellida</taxon>
        <taxon>Trichinellidae</taxon>
        <taxon>Trichinella</taxon>
    </lineage>
</organism>
<accession>A0A0V0XWE7</accession>
<sequence>MSDAGLIESFPLTPMDVTPAALTALNAYSTW</sequence>